<keyword evidence="5" id="KW-1185">Reference proteome</keyword>
<dbReference type="InterPro" id="IPR037047">
    <property type="entry name" value="PITH_dom_sf"/>
</dbReference>
<sequence>MSHCRDEHDHSNDGHGHGHHDHDHDHDHDGPERGAEESLYSRIDRDNVRCLNEREPDSGKNVIKPWNERDDTTKCIESDVDEQLIIFIPFTGSVKLKSISVKAGPGDSCPSTLKAYINREDVDFDTVEGYTATQEWELVQSPDVVEYQTRIAKMYNVRNLTLYFPENFGDDITRIYYIGLKGEWTEIKKDHIITLYEATPNPVDHKNPAGENKAHHAID</sequence>
<evidence type="ECO:0000256" key="2">
    <source>
        <dbReference type="SAM" id="MobiDB-lite"/>
    </source>
</evidence>
<dbReference type="InterPro" id="IPR008979">
    <property type="entry name" value="Galactose-bd-like_sf"/>
</dbReference>
<feature type="region of interest" description="Disordered" evidence="2">
    <location>
        <begin position="200"/>
        <end position="219"/>
    </location>
</feature>
<dbReference type="Proteomes" id="UP000265703">
    <property type="component" value="Unassembled WGS sequence"/>
</dbReference>
<dbReference type="OrthoDB" id="2635at2759"/>
<dbReference type="Gene3D" id="2.60.120.470">
    <property type="entry name" value="PITH domain"/>
    <property type="match status" value="1"/>
</dbReference>
<evidence type="ECO:0000256" key="1">
    <source>
        <dbReference type="ARBA" id="ARBA00025788"/>
    </source>
</evidence>
<dbReference type="AlphaFoldDB" id="A0A397SW80"/>
<evidence type="ECO:0000313" key="5">
    <source>
        <dbReference type="Proteomes" id="UP000265703"/>
    </source>
</evidence>
<organism evidence="4 5">
    <name type="scientific">Glomus cerebriforme</name>
    <dbReference type="NCBI Taxonomy" id="658196"/>
    <lineage>
        <taxon>Eukaryota</taxon>
        <taxon>Fungi</taxon>
        <taxon>Fungi incertae sedis</taxon>
        <taxon>Mucoromycota</taxon>
        <taxon>Glomeromycotina</taxon>
        <taxon>Glomeromycetes</taxon>
        <taxon>Glomerales</taxon>
        <taxon>Glomeraceae</taxon>
        <taxon>Glomus</taxon>
    </lineage>
</organism>
<evidence type="ECO:0000259" key="3">
    <source>
        <dbReference type="PROSITE" id="PS51532"/>
    </source>
</evidence>
<feature type="compositionally biased region" description="Basic and acidic residues" evidence="2">
    <location>
        <begin position="1"/>
        <end position="36"/>
    </location>
</feature>
<dbReference type="InterPro" id="IPR010400">
    <property type="entry name" value="PITH_dom"/>
</dbReference>
<dbReference type="SUPFAM" id="SSF49785">
    <property type="entry name" value="Galactose-binding domain-like"/>
    <property type="match status" value="1"/>
</dbReference>
<dbReference type="Pfam" id="PF06201">
    <property type="entry name" value="PITH"/>
    <property type="match status" value="1"/>
</dbReference>
<dbReference type="InterPro" id="IPR045099">
    <property type="entry name" value="PITH1-like"/>
</dbReference>
<feature type="compositionally biased region" description="Basic and acidic residues" evidence="2">
    <location>
        <begin position="203"/>
        <end position="219"/>
    </location>
</feature>
<dbReference type="PANTHER" id="PTHR12175:SF1">
    <property type="entry name" value="PITH DOMAIN-CONTAINING PROTEIN 1"/>
    <property type="match status" value="1"/>
</dbReference>
<dbReference type="PANTHER" id="PTHR12175">
    <property type="entry name" value="AD039 HT014 THIOREDOXIN FAMILY TRP26"/>
    <property type="match status" value="1"/>
</dbReference>
<accession>A0A397SW80</accession>
<dbReference type="PROSITE" id="PS51532">
    <property type="entry name" value="PITH"/>
    <property type="match status" value="1"/>
</dbReference>
<dbReference type="GO" id="GO:0005634">
    <property type="term" value="C:nucleus"/>
    <property type="evidence" value="ECO:0007669"/>
    <property type="project" value="TreeGrafter"/>
</dbReference>
<proteinExistence type="inferred from homology"/>
<evidence type="ECO:0000313" key="4">
    <source>
        <dbReference type="EMBL" id="RIA88087.1"/>
    </source>
</evidence>
<protein>
    <submittedName>
        <fullName evidence="4">Galactose-binding domain-like protein</fullName>
    </submittedName>
</protein>
<dbReference type="EMBL" id="QKYT01000279">
    <property type="protein sequence ID" value="RIA88087.1"/>
    <property type="molecule type" value="Genomic_DNA"/>
</dbReference>
<name>A0A397SW80_9GLOM</name>
<feature type="domain" description="PITH" evidence="3">
    <location>
        <begin position="28"/>
        <end position="200"/>
    </location>
</feature>
<comment type="similarity">
    <text evidence="1">Belongs to the PITHD1 family.</text>
</comment>
<dbReference type="GO" id="GO:0005737">
    <property type="term" value="C:cytoplasm"/>
    <property type="evidence" value="ECO:0007669"/>
    <property type="project" value="UniProtKB-ARBA"/>
</dbReference>
<reference evidence="4 5" key="1">
    <citation type="submission" date="2018-06" db="EMBL/GenBank/DDBJ databases">
        <title>Comparative genomics reveals the genomic features of Rhizophagus irregularis, R. cerebriforme, R. diaphanum and Gigaspora rosea, and their symbiotic lifestyle signature.</title>
        <authorList>
            <person name="Morin E."/>
            <person name="San Clemente H."/>
            <person name="Chen E.C.H."/>
            <person name="De La Providencia I."/>
            <person name="Hainaut M."/>
            <person name="Kuo A."/>
            <person name="Kohler A."/>
            <person name="Murat C."/>
            <person name="Tang N."/>
            <person name="Roy S."/>
            <person name="Loubradou J."/>
            <person name="Henrissat B."/>
            <person name="Grigoriev I.V."/>
            <person name="Corradi N."/>
            <person name="Roux C."/>
            <person name="Martin F.M."/>
        </authorList>
    </citation>
    <scope>NUCLEOTIDE SEQUENCE [LARGE SCALE GENOMIC DNA]</scope>
    <source>
        <strain evidence="4 5">DAOM 227022</strain>
    </source>
</reference>
<comment type="caution">
    <text evidence="4">The sequence shown here is derived from an EMBL/GenBank/DDBJ whole genome shotgun (WGS) entry which is preliminary data.</text>
</comment>
<gene>
    <name evidence="4" type="ORF">C1645_826857</name>
</gene>
<feature type="region of interest" description="Disordered" evidence="2">
    <location>
        <begin position="1"/>
        <end position="41"/>
    </location>
</feature>